<dbReference type="GO" id="GO:0046961">
    <property type="term" value="F:proton-transporting ATPase activity, rotational mechanism"/>
    <property type="evidence" value="ECO:0007669"/>
    <property type="project" value="TreeGrafter"/>
</dbReference>
<evidence type="ECO:0000256" key="12">
    <source>
        <dbReference type="ARBA" id="ARBA00023310"/>
    </source>
</evidence>
<evidence type="ECO:0000256" key="16">
    <source>
        <dbReference type="HAMAP-Rule" id="MF_01398"/>
    </source>
</evidence>
<dbReference type="InterPro" id="IPR050059">
    <property type="entry name" value="ATP_synthase_B_chain"/>
</dbReference>
<comment type="subcellular location">
    <subcellularLocation>
        <location evidence="1">Cell inner membrane</location>
        <topology evidence="1">Single-pass membrane protein</topology>
    </subcellularLocation>
    <subcellularLocation>
        <location evidence="16">Cell membrane</location>
        <topology evidence="16">Single-pass membrane protein</topology>
    </subcellularLocation>
</comment>
<proteinExistence type="inferred from homology"/>
<evidence type="ECO:0000256" key="3">
    <source>
        <dbReference type="ARBA" id="ARBA00022448"/>
    </source>
</evidence>
<dbReference type="InterPro" id="IPR002146">
    <property type="entry name" value="ATP_synth_b/b'su_bac/chlpt"/>
</dbReference>
<keyword evidence="8 16" id="KW-0375">Hydrogen ion transport</keyword>
<dbReference type="HAMAP" id="MF_01398">
    <property type="entry name" value="ATP_synth_b_bprime"/>
    <property type="match status" value="1"/>
</dbReference>
<comment type="caution">
    <text evidence="19">The sequence shown here is derived from an EMBL/GenBank/DDBJ whole genome shotgun (WGS) entry which is preliminary data.</text>
</comment>
<comment type="subunit">
    <text evidence="15 16">F-type ATPases have 2 components, F(1) - the catalytic core - and F(0) - the membrane proton channel. F(1) has five subunits: alpha(3), beta(3), gamma(1), delta(1), epsilon(1). F(0) has three main subunits: a(1), b(2) and c(10-14). The alpha and beta chains form an alternating ring which encloses part of the gamma chain. F(1) is attached to F(0) by a central stalk formed by the gamma and epsilon chains, while a peripheral stalk is formed by the delta and b chains.</text>
</comment>
<evidence type="ECO:0000256" key="8">
    <source>
        <dbReference type="ARBA" id="ARBA00022781"/>
    </source>
</evidence>
<evidence type="ECO:0000256" key="14">
    <source>
        <dbReference type="ARBA" id="ARBA00025614"/>
    </source>
</evidence>
<keyword evidence="7 16" id="KW-0812">Transmembrane</keyword>
<evidence type="ECO:0000256" key="10">
    <source>
        <dbReference type="ARBA" id="ARBA00023065"/>
    </source>
</evidence>
<dbReference type="GO" id="GO:0045259">
    <property type="term" value="C:proton-transporting ATP synthase complex"/>
    <property type="evidence" value="ECO:0007669"/>
    <property type="project" value="UniProtKB-KW"/>
</dbReference>
<evidence type="ECO:0000256" key="4">
    <source>
        <dbReference type="ARBA" id="ARBA00022475"/>
    </source>
</evidence>
<sequence length="163" mass="17620">MAIFAEAETWVAVAFVILLGVFAYFGVHRTVLQALDKRRDRIKAELDEARKLKDEAAKLLADYRARRASAEREAQAIVDSAKADAERIAAEAKAKLEDFVARRTKTAESKIALAEAQALADVRAAAAEAAVAAASRILSESVKGNLADELLSKGIQEVRGKLN</sequence>
<dbReference type="RefSeq" id="WP_110787548.1">
    <property type="nucleotide sequence ID" value="NZ_QKQS01000023.1"/>
</dbReference>
<dbReference type="AlphaFoldDB" id="A0A323UF50"/>
<name>A0A323UF50_RHOPL</name>
<evidence type="ECO:0000256" key="13">
    <source>
        <dbReference type="ARBA" id="ARBA00025198"/>
    </source>
</evidence>
<evidence type="ECO:0000256" key="9">
    <source>
        <dbReference type="ARBA" id="ARBA00022989"/>
    </source>
</evidence>
<dbReference type="CDD" id="cd06503">
    <property type="entry name" value="ATP-synt_Fo_b"/>
    <property type="match status" value="1"/>
</dbReference>
<evidence type="ECO:0000256" key="6">
    <source>
        <dbReference type="ARBA" id="ARBA00022547"/>
    </source>
</evidence>
<evidence type="ECO:0000256" key="1">
    <source>
        <dbReference type="ARBA" id="ARBA00004377"/>
    </source>
</evidence>
<evidence type="ECO:0000256" key="11">
    <source>
        <dbReference type="ARBA" id="ARBA00023136"/>
    </source>
</evidence>
<keyword evidence="9 16" id="KW-1133">Transmembrane helix</keyword>
<comment type="function">
    <text evidence="13 16">F(1)F(0) ATP synthase produces ATP from ADP in the presence of a proton or sodium gradient. F-type ATPases consist of two structural domains, F(1) containing the extramembraneous catalytic core and F(0) containing the membrane proton channel, linked together by a central stalk and a peripheral stalk. During catalysis, ATP synthesis in the catalytic domain of F(1) is coupled via a rotary mechanism of the central stalk subunits to proton translocation.</text>
</comment>
<keyword evidence="3 16" id="KW-0813">Transport</keyword>
<evidence type="ECO:0000256" key="2">
    <source>
        <dbReference type="ARBA" id="ARBA00005513"/>
    </source>
</evidence>
<dbReference type="PANTHER" id="PTHR33445">
    <property type="entry name" value="ATP SYNTHASE SUBUNIT B', CHLOROPLASTIC"/>
    <property type="match status" value="1"/>
</dbReference>
<dbReference type="GO" id="GO:0005886">
    <property type="term" value="C:plasma membrane"/>
    <property type="evidence" value="ECO:0007669"/>
    <property type="project" value="UniProtKB-SubCell"/>
</dbReference>
<dbReference type="GO" id="GO:0046933">
    <property type="term" value="F:proton-transporting ATP synthase activity, rotational mechanism"/>
    <property type="evidence" value="ECO:0007669"/>
    <property type="project" value="UniProtKB-UniRule"/>
</dbReference>
<gene>
    <name evidence="16" type="primary">atpF</name>
    <name evidence="19" type="ORF">DNX69_19550</name>
</gene>
<feature type="transmembrane region" description="Helical" evidence="16">
    <location>
        <begin position="12"/>
        <end position="32"/>
    </location>
</feature>
<keyword evidence="12 16" id="KW-0066">ATP synthesis</keyword>
<accession>A0A323UF50</accession>
<keyword evidence="11 16" id="KW-0472">Membrane</keyword>
<evidence type="ECO:0000256" key="18">
    <source>
        <dbReference type="SAM" id="Coils"/>
    </source>
</evidence>
<evidence type="ECO:0000256" key="5">
    <source>
        <dbReference type="ARBA" id="ARBA00022519"/>
    </source>
</evidence>
<reference evidence="19 20" key="1">
    <citation type="submission" date="2018-06" db="EMBL/GenBank/DDBJ databases">
        <title>Draft Whole-Genome Sequence of the purple photosynthetic bacterium Rhodospeudomonas palustris XCP.</title>
        <authorList>
            <person name="Rayyan A."/>
            <person name="Meyer T.E."/>
            <person name="Kyndt J.A."/>
        </authorList>
    </citation>
    <scope>NUCLEOTIDE SEQUENCE [LARGE SCALE GENOMIC DNA]</scope>
    <source>
        <strain evidence="19 20">XCP</strain>
    </source>
</reference>
<keyword evidence="19" id="KW-0378">Hydrolase</keyword>
<dbReference type="PANTHER" id="PTHR33445:SF1">
    <property type="entry name" value="ATP SYNTHASE SUBUNIT B"/>
    <property type="match status" value="1"/>
</dbReference>
<comment type="function">
    <text evidence="14">Component of the F(0) channel, it forms part of the peripheral stalk, linking F(1) to F(0). The b'-subunit is a diverged and duplicated form of b found in plants and photosynthetic bacteria.</text>
</comment>
<evidence type="ECO:0000313" key="19">
    <source>
        <dbReference type="EMBL" id="PZA11465.1"/>
    </source>
</evidence>
<dbReference type="Pfam" id="PF00430">
    <property type="entry name" value="ATP-synt_B"/>
    <property type="match status" value="1"/>
</dbReference>
<keyword evidence="4 16" id="KW-1003">Cell membrane</keyword>
<dbReference type="Proteomes" id="UP000248134">
    <property type="component" value="Unassembled WGS sequence"/>
</dbReference>
<keyword evidence="6 16" id="KW-0138">CF(0)</keyword>
<dbReference type="EMBL" id="QKQS01000023">
    <property type="protein sequence ID" value="PZA11465.1"/>
    <property type="molecule type" value="Genomic_DNA"/>
</dbReference>
<evidence type="ECO:0000256" key="15">
    <source>
        <dbReference type="ARBA" id="ARBA00025830"/>
    </source>
</evidence>
<keyword evidence="5" id="KW-0997">Cell inner membrane</keyword>
<feature type="coiled-coil region" evidence="18">
    <location>
        <begin position="32"/>
        <end position="102"/>
    </location>
</feature>
<comment type="similarity">
    <text evidence="2 16 17">Belongs to the ATPase B chain family.</text>
</comment>
<dbReference type="GO" id="GO:0016787">
    <property type="term" value="F:hydrolase activity"/>
    <property type="evidence" value="ECO:0007669"/>
    <property type="project" value="UniProtKB-KW"/>
</dbReference>
<evidence type="ECO:0000313" key="20">
    <source>
        <dbReference type="Proteomes" id="UP000248134"/>
    </source>
</evidence>
<evidence type="ECO:0000256" key="7">
    <source>
        <dbReference type="ARBA" id="ARBA00022692"/>
    </source>
</evidence>
<dbReference type="OrthoDB" id="8479836at2"/>
<keyword evidence="18" id="KW-0175">Coiled coil</keyword>
<evidence type="ECO:0000256" key="17">
    <source>
        <dbReference type="RuleBase" id="RU003848"/>
    </source>
</evidence>
<organism evidence="19 20">
    <name type="scientific">Rhodopseudomonas palustris</name>
    <dbReference type="NCBI Taxonomy" id="1076"/>
    <lineage>
        <taxon>Bacteria</taxon>
        <taxon>Pseudomonadati</taxon>
        <taxon>Pseudomonadota</taxon>
        <taxon>Alphaproteobacteria</taxon>
        <taxon>Hyphomicrobiales</taxon>
        <taxon>Nitrobacteraceae</taxon>
        <taxon>Rhodopseudomonas</taxon>
    </lineage>
</organism>
<keyword evidence="10 16" id="KW-0406">Ion transport</keyword>
<protein>
    <recommendedName>
        <fullName evidence="16">ATP synthase subunit b</fullName>
    </recommendedName>
    <alternativeName>
        <fullName evidence="16">ATP synthase F(0) sector subunit b</fullName>
    </alternativeName>
    <alternativeName>
        <fullName evidence="16">ATPase subunit I</fullName>
    </alternativeName>
    <alternativeName>
        <fullName evidence="16">F-type ATPase subunit b</fullName>
        <shortName evidence="16">F-ATPase subunit b</shortName>
    </alternativeName>
</protein>